<dbReference type="InterPro" id="IPR041588">
    <property type="entry name" value="Integrase_H2C2"/>
</dbReference>
<protein>
    <recommendedName>
        <fullName evidence="1">RNA-directed DNA polymerase</fullName>
        <ecNumber evidence="1">2.7.7.49</ecNumber>
    </recommendedName>
</protein>
<dbReference type="Pfam" id="PF00665">
    <property type="entry name" value="rve"/>
    <property type="match status" value="1"/>
</dbReference>
<dbReference type="Pfam" id="PF17921">
    <property type="entry name" value="Integrase_H2C2"/>
    <property type="match status" value="1"/>
</dbReference>
<dbReference type="OrthoDB" id="6432955at2759"/>
<dbReference type="Gene3D" id="3.30.420.10">
    <property type="entry name" value="Ribonuclease H-like superfamily/Ribonuclease H"/>
    <property type="match status" value="1"/>
</dbReference>
<sequence>MDILRDTGASIDIVSRNRVRPEHFTGEIVFVEQPLDAEFRCLPLSKVELKSPEFGSVVTKAAVIDAQLDSCWYLLSNKMHELILEEKRKPNLNAVVTRSQTHKIETPWSDEKKKEAVPPKEPAAVVEGDATPLSLPLAVREDGRLVEVTKGELQREQRGYSTLRACFLQVERGNSDFRVEEGTLFRESKYHYGIISLQVVIPQVYRDKVLALCHEGTSSHLGVRKTKDRFLKHYFWPNCIKEIEGYVRSCDPCQRMGKGNDKIKAPLKLVQIITEVFSKMNIDAVGPLLTSSKGNSYLLTEICMSSRYPDAIPVTDISSLSVTDALLEIFSKMGFPREIQSDLGSSFTSFLTTEFVDRFGIKVTHSSVHHPQSNPVECFHRTIKRMLKVLCLESGQDWEKNLPATLLALRTITHESTGFSPAELFHGKNFRTPEVLLYEHWVNPQEEDSSVTEYIFDLINRMRHCQELAVTTMTETRDKRKTWYDKNAVKREFRFR</sequence>
<reference evidence="3 4" key="1">
    <citation type="journal article" date="2019" name="Sci. Rep.">
        <title>Orb-weaving spider Araneus ventricosus genome elucidates the spidroin gene catalogue.</title>
        <authorList>
            <person name="Kono N."/>
            <person name="Nakamura H."/>
            <person name="Ohtoshi R."/>
            <person name="Moran D.A.P."/>
            <person name="Shinohara A."/>
            <person name="Yoshida Y."/>
            <person name="Fujiwara M."/>
            <person name="Mori M."/>
            <person name="Tomita M."/>
            <person name="Arakawa K."/>
        </authorList>
    </citation>
    <scope>NUCLEOTIDE SEQUENCE [LARGE SCALE GENOMIC DNA]</scope>
</reference>
<dbReference type="EMBL" id="BGPR01000481">
    <property type="protein sequence ID" value="GBM22530.1"/>
    <property type="molecule type" value="Genomic_DNA"/>
</dbReference>
<dbReference type="SUPFAM" id="SSF53098">
    <property type="entry name" value="Ribonuclease H-like"/>
    <property type="match status" value="1"/>
</dbReference>
<name>A0A4Y2E085_ARAVE</name>
<dbReference type="Proteomes" id="UP000499080">
    <property type="component" value="Unassembled WGS sequence"/>
</dbReference>
<dbReference type="InterPro" id="IPR001584">
    <property type="entry name" value="Integrase_cat-core"/>
</dbReference>
<dbReference type="GO" id="GO:0015074">
    <property type="term" value="P:DNA integration"/>
    <property type="evidence" value="ECO:0007669"/>
    <property type="project" value="InterPro"/>
</dbReference>
<accession>A0A4Y2E085</accession>
<feature type="domain" description="Integrase catalytic" evidence="2">
    <location>
        <begin position="262"/>
        <end position="429"/>
    </location>
</feature>
<evidence type="ECO:0000256" key="1">
    <source>
        <dbReference type="ARBA" id="ARBA00012493"/>
    </source>
</evidence>
<dbReference type="InterPro" id="IPR036397">
    <property type="entry name" value="RNaseH_sf"/>
</dbReference>
<dbReference type="Gene3D" id="1.10.340.70">
    <property type="match status" value="1"/>
</dbReference>
<evidence type="ECO:0000259" key="2">
    <source>
        <dbReference type="PROSITE" id="PS50994"/>
    </source>
</evidence>
<comment type="caution">
    <text evidence="3">The sequence shown here is derived from an EMBL/GenBank/DDBJ whole genome shotgun (WGS) entry which is preliminary data.</text>
</comment>
<dbReference type="InterPro" id="IPR012337">
    <property type="entry name" value="RNaseH-like_sf"/>
</dbReference>
<evidence type="ECO:0000313" key="3">
    <source>
        <dbReference type="EMBL" id="GBM22530.1"/>
    </source>
</evidence>
<keyword evidence="4" id="KW-1185">Reference proteome</keyword>
<dbReference type="EC" id="2.7.7.49" evidence="1"/>
<dbReference type="GO" id="GO:0003676">
    <property type="term" value="F:nucleic acid binding"/>
    <property type="evidence" value="ECO:0007669"/>
    <property type="project" value="InterPro"/>
</dbReference>
<dbReference type="GO" id="GO:0003964">
    <property type="term" value="F:RNA-directed DNA polymerase activity"/>
    <property type="evidence" value="ECO:0007669"/>
    <property type="project" value="UniProtKB-EC"/>
</dbReference>
<dbReference type="PROSITE" id="PS50994">
    <property type="entry name" value="INTEGRASE"/>
    <property type="match status" value="1"/>
</dbReference>
<organism evidence="3 4">
    <name type="scientific">Araneus ventricosus</name>
    <name type="common">Orbweaver spider</name>
    <name type="synonym">Epeira ventricosa</name>
    <dbReference type="NCBI Taxonomy" id="182803"/>
    <lineage>
        <taxon>Eukaryota</taxon>
        <taxon>Metazoa</taxon>
        <taxon>Ecdysozoa</taxon>
        <taxon>Arthropoda</taxon>
        <taxon>Chelicerata</taxon>
        <taxon>Arachnida</taxon>
        <taxon>Araneae</taxon>
        <taxon>Araneomorphae</taxon>
        <taxon>Entelegynae</taxon>
        <taxon>Araneoidea</taxon>
        <taxon>Araneidae</taxon>
        <taxon>Araneus</taxon>
    </lineage>
</organism>
<dbReference type="PANTHER" id="PTHR37984">
    <property type="entry name" value="PROTEIN CBG26694"/>
    <property type="match status" value="1"/>
</dbReference>
<dbReference type="PANTHER" id="PTHR37984:SF15">
    <property type="entry name" value="INTEGRASE CATALYTIC DOMAIN-CONTAINING PROTEIN"/>
    <property type="match status" value="1"/>
</dbReference>
<evidence type="ECO:0000313" key="4">
    <source>
        <dbReference type="Proteomes" id="UP000499080"/>
    </source>
</evidence>
<dbReference type="FunFam" id="1.10.340.70:FF:000001">
    <property type="entry name" value="Retrovirus-related Pol polyprotein from transposon gypsy-like Protein"/>
    <property type="match status" value="1"/>
</dbReference>
<proteinExistence type="predicted"/>
<gene>
    <name evidence="3" type="primary">POL_1181</name>
    <name evidence="3" type="ORF">AVEN_183964_1</name>
</gene>
<dbReference type="AlphaFoldDB" id="A0A4Y2E085"/>
<dbReference type="InterPro" id="IPR050951">
    <property type="entry name" value="Retrovirus_Pol_polyprotein"/>
</dbReference>